<feature type="compositionally biased region" description="Low complexity" evidence="1">
    <location>
        <begin position="1"/>
        <end position="21"/>
    </location>
</feature>
<dbReference type="SUPFAM" id="SSF81296">
    <property type="entry name" value="E set domains"/>
    <property type="match status" value="1"/>
</dbReference>
<gene>
    <name evidence="4" type="ORF">AACH11_16590</name>
</gene>
<dbReference type="Gene3D" id="2.60.40.10">
    <property type="entry name" value="Immunoglobulins"/>
    <property type="match status" value="1"/>
</dbReference>
<dbReference type="InterPro" id="IPR014756">
    <property type="entry name" value="Ig_E-set"/>
</dbReference>
<feature type="region of interest" description="Disordered" evidence="1">
    <location>
        <begin position="1"/>
        <end position="22"/>
    </location>
</feature>
<evidence type="ECO:0000259" key="2">
    <source>
        <dbReference type="Pfam" id="PF08770"/>
    </source>
</evidence>
<feature type="domain" description="Ig-like SoxY" evidence="3">
    <location>
        <begin position="64"/>
        <end position="174"/>
    </location>
</feature>
<evidence type="ECO:0000259" key="3">
    <source>
        <dbReference type="Pfam" id="PF13501"/>
    </source>
</evidence>
<dbReference type="InterPro" id="IPR014880">
    <property type="entry name" value="SoxZ_dom"/>
</dbReference>
<evidence type="ECO:0000313" key="4">
    <source>
        <dbReference type="EMBL" id="MEK8027583.1"/>
    </source>
</evidence>
<dbReference type="Pfam" id="PF08770">
    <property type="entry name" value="SoxZ"/>
    <property type="match status" value="1"/>
</dbReference>
<feature type="domain" description="Sulphur oxidation protein SoxZ" evidence="2">
    <location>
        <begin position="209"/>
        <end position="290"/>
    </location>
</feature>
<dbReference type="RefSeq" id="WP_341375365.1">
    <property type="nucleotide sequence ID" value="NZ_JBBUTF010000015.1"/>
</dbReference>
<evidence type="ECO:0000256" key="1">
    <source>
        <dbReference type="SAM" id="MobiDB-lite"/>
    </source>
</evidence>
<sequence>MHMHTGTAPARAGATGTAPSAWLTQPDRRAFGRALAMGAAGLALPPAAGAQPRTVADPWPALRQSLYGARPIADGADWLRLEAPTRAEDAAVVPVSVRALQPQQTGLWLRRLQLVIDDNPSPMGVDIGFTPHSGRADLETRVRVEQYTTLRAIAELSDGRLLMVTRPIKASGGCSAPAGKDPAEALVGLGRMRLHVGPDPDGGDGPALGQLMVRHPQISGLAIDPLTRLAPLPRYVREITLRLDDTPLLDARVDFTLSENPHLRFRLDPRGARILHARVVDTEGARFEQQWPIGGA</sequence>
<accession>A0ABU9BG86</accession>
<organism evidence="4 5">
    <name type="scientific">Pseudaquabacterium rugosum</name>
    <dbReference type="NCBI Taxonomy" id="2984194"/>
    <lineage>
        <taxon>Bacteria</taxon>
        <taxon>Pseudomonadati</taxon>
        <taxon>Pseudomonadota</taxon>
        <taxon>Betaproteobacteria</taxon>
        <taxon>Burkholderiales</taxon>
        <taxon>Sphaerotilaceae</taxon>
        <taxon>Pseudaquabacterium</taxon>
    </lineage>
</organism>
<evidence type="ECO:0000313" key="5">
    <source>
        <dbReference type="Proteomes" id="UP001368500"/>
    </source>
</evidence>
<dbReference type="PROSITE" id="PS51318">
    <property type="entry name" value="TAT"/>
    <property type="match status" value="1"/>
</dbReference>
<dbReference type="InterPro" id="IPR032711">
    <property type="entry name" value="SoxY"/>
</dbReference>
<reference evidence="4 5" key="1">
    <citation type="submission" date="2024-04" db="EMBL/GenBank/DDBJ databases">
        <title>Novel species of the genus Ideonella isolated from streams.</title>
        <authorList>
            <person name="Lu H."/>
        </authorList>
    </citation>
    <scope>NUCLEOTIDE SEQUENCE [LARGE SCALE GENOMIC DNA]</scope>
    <source>
        <strain evidence="4 5">BYS139W</strain>
    </source>
</reference>
<comment type="caution">
    <text evidence="4">The sequence shown here is derived from an EMBL/GenBank/DDBJ whole genome shotgun (WGS) entry which is preliminary data.</text>
</comment>
<dbReference type="NCBIfam" id="TIGR04557">
    <property type="entry name" value="fuse_rel_SoxYZ"/>
    <property type="match status" value="1"/>
</dbReference>
<dbReference type="Gene3D" id="2.60.40.2470">
    <property type="entry name" value="SoxY domain"/>
    <property type="match status" value="1"/>
</dbReference>
<dbReference type="InterPro" id="IPR038162">
    <property type="entry name" value="SoxY_sf"/>
</dbReference>
<keyword evidence="5" id="KW-1185">Reference proteome</keyword>
<dbReference type="InterPro" id="IPR006311">
    <property type="entry name" value="TAT_signal"/>
</dbReference>
<proteinExistence type="predicted"/>
<name>A0ABU9BG86_9BURK</name>
<protein>
    <submittedName>
        <fullName evidence="4">Quinoprotein dehydrogenase-associated SoxYZ-like carrier</fullName>
    </submittedName>
</protein>
<dbReference type="InterPro" id="IPR030831">
    <property type="entry name" value="Fuse-rel_SoxYZ"/>
</dbReference>
<dbReference type="Pfam" id="PF13501">
    <property type="entry name" value="SoxY"/>
    <property type="match status" value="1"/>
</dbReference>
<dbReference type="EMBL" id="JBBUTF010000015">
    <property type="protein sequence ID" value="MEK8027583.1"/>
    <property type="molecule type" value="Genomic_DNA"/>
</dbReference>
<dbReference type="Proteomes" id="UP001368500">
    <property type="component" value="Unassembled WGS sequence"/>
</dbReference>
<dbReference type="InterPro" id="IPR013783">
    <property type="entry name" value="Ig-like_fold"/>
</dbReference>